<dbReference type="InterPro" id="IPR017853">
    <property type="entry name" value="GH"/>
</dbReference>
<evidence type="ECO:0000256" key="4">
    <source>
        <dbReference type="ARBA" id="ARBA00023295"/>
    </source>
</evidence>
<dbReference type="Proteomes" id="UP000323502">
    <property type="component" value="Unassembled WGS sequence"/>
</dbReference>
<evidence type="ECO:0000313" key="8">
    <source>
        <dbReference type="EMBL" id="MWC45285.1"/>
    </source>
</evidence>
<dbReference type="SUPFAM" id="SSF51445">
    <property type="entry name" value="(Trans)glycosidases"/>
    <property type="match status" value="1"/>
</dbReference>
<sequence>MSAIALHGPTTSMVLECRDDGPPLWRWWGGRLDAETLPALADLRAPASFSLDVDQPLALVPAYGAGWFGPAALRAHRGGRHSAHRFTTQDIDCGADAITVHLRDDAAGLTLVQRIAVAGDMLTLSATLTNNGDTPLSVDWLASGTLPLPHDCTAIRHFTGRHNAEFVEAVEPMPAQGWTREGRRGLTGHAGPPGLFVEGPGATRHAGRVHAAQLAWSGNHRLLLERDDEGYWVLQMGMALAPGEVSLAPGESLTTPDLLATCSNTGLNGAVQAFHAAIRARAPWPTEGMRPRPVHINSWEGFYFDHDEAALKALATRAADLGVERFVLDDGWFRGRDDDTAALGDWEPDARKYPDGLAPLATHVMDLGMEFGLWVEPEMINPDSDLYRAHPDWVLAVDGVPRITARNQLVLDLGRAVVRDHLFARLDALLTGLPIAYLKWDHNRDLAPAAGAEGRAAYVAQVSGVYDLLDRLGAAHPAVEIESCAGGGGRIDAGIAARTHRFWTSDCIDAVSRVSMQRGFLMFMPPEMMGAHVGAAPAHSTGRAQGMAFRAAVALPGHFGVELDPAEMAAEEAGLLAAGIARYKALRDRLHSGRVWLGEGPDGLVWQAHGEPDDLILHVTRVAPTTLRRPPPIVLPMLTGAGDVRVALLEIATVPGHPAPDAPLFAAMRGGGVVIGGDALATAGLPMPAMKAESVALFRLTRAS</sequence>
<comment type="similarity">
    <text evidence="5">Belongs to the glycosyl hydrolase.</text>
</comment>
<evidence type="ECO:0000259" key="7">
    <source>
        <dbReference type="Pfam" id="PF16875"/>
    </source>
</evidence>
<keyword evidence="4 5" id="KW-0326">Glycosidase</keyword>
<gene>
    <name evidence="8" type="ORF">GQR91_16845</name>
    <name evidence="9" type="ORF">SAMN05216557_101249</name>
</gene>
<evidence type="ECO:0000313" key="11">
    <source>
        <dbReference type="Proteomes" id="UP000436801"/>
    </source>
</evidence>
<dbReference type="FunFam" id="3.20.20.70:FF:000118">
    <property type="entry name" value="Alpha-galactosidase"/>
    <property type="match status" value="1"/>
</dbReference>
<dbReference type="PIRSF" id="PIRSF005536">
    <property type="entry name" value="Agal"/>
    <property type="match status" value="1"/>
</dbReference>
<dbReference type="InterPro" id="IPR050985">
    <property type="entry name" value="Alpha-glycosidase_related"/>
</dbReference>
<organism evidence="9 10">
    <name type="scientific">Sphingomonas carotinifaciens</name>
    <dbReference type="NCBI Taxonomy" id="1166323"/>
    <lineage>
        <taxon>Bacteria</taxon>
        <taxon>Pseudomonadati</taxon>
        <taxon>Pseudomonadota</taxon>
        <taxon>Alphaproteobacteria</taxon>
        <taxon>Sphingomonadales</taxon>
        <taxon>Sphingomonadaceae</taxon>
        <taxon>Sphingomonas</taxon>
    </lineage>
</organism>
<feature type="active site" description="Nucleophile" evidence="6">
    <location>
        <position position="441"/>
    </location>
</feature>
<evidence type="ECO:0000256" key="1">
    <source>
        <dbReference type="ARBA" id="ARBA00001255"/>
    </source>
</evidence>
<dbReference type="PANTHER" id="PTHR43053">
    <property type="entry name" value="GLYCOSIDASE FAMILY 31"/>
    <property type="match status" value="1"/>
</dbReference>
<dbReference type="CDD" id="cd14791">
    <property type="entry name" value="GH36"/>
    <property type="match status" value="1"/>
</dbReference>
<evidence type="ECO:0000313" key="10">
    <source>
        <dbReference type="Proteomes" id="UP000323502"/>
    </source>
</evidence>
<dbReference type="AlphaFoldDB" id="A0A1G7F5W1"/>
<dbReference type="EMBL" id="FNBI01000001">
    <property type="protein sequence ID" value="SDE71272.1"/>
    <property type="molecule type" value="Genomic_DNA"/>
</dbReference>
<dbReference type="InterPro" id="IPR002252">
    <property type="entry name" value="Glyco_hydro_36"/>
</dbReference>
<dbReference type="GO" id="GO:0016052">
    <property type="term" value="P:carbohydrate catabolic process"/>
    <property type="evidence" value="ECO:0007669"/>
    <property type="project" value="InterPro"/>
</dbReference>
<dbReference type="OrthoDB" id="9758822at2"/>
<name>A0A1G7F5W1_9SPHN</name>
<comment type="catalytic activity">
    <reaction evidence="1 5">
        <text>Hydrolysis of terminal, non-reducing alpha-D-galactose residues in alpha-D-galactosides, including galactose oligosaccharides, galactomannans and galactolipids.</text>
        <dbReference type="EC" id="3.2.1.22"/>
    </reaction>
</comment>
<dbReference type="PRINTS" id="PR00743">
    <property type="entry name" value="GLHYDRLASE36"/>
</dbReference>
<dbReference type="PANTHER" id="PTHR43053:SF3">
    <property type="entry name" value="ALPHA-GALACTOSIDASE C-RELATED"/>
    <property type="match status" value="1"/>
</dbReference>
<reference evidence="8 11" key="2">
    <citation type="submission" date="2019-12" db="EMBL/GenBank/DDBJ databases">
        <authorList>
            <person name="Zheng J."/>
        </authorList>
    </citation>
    <scope>NUCLEOTIDE SEQUENCE [LARGE SCALE GENOMIC DNA]</scope>
    <source>
        <strain evidence="8 11">DSM 27347</strain>
    </source>
</reference>
<feature type="active site" description="Proton donor" evidence="6">
    <location>
        <position position="506"/>
    </location>
</feature>
<dbReference type="InterPro" id="IPR013785">
    <property type="entry name" value="Aldolase_TIM"/>
</dbReference>
<evidence type="ECO:0000256" key="3">
    <source>
        <dbReference type="ARBA" id="ARBA00022801"/>
    </source>
</evidence>
<reference evidence="9 10" key="1">
    <citation type="submission" date="2016-10" db="EMBL/GenBank/DDBJ databases">
        <authorList>
            <person name="Varghese N."/>
            <person name="Submissions S."/>
        </authorList>
    </citation>
    <scope>NUCLEOTIDE SEQUENCE [LARGE SCALE GENOMIC DNA]</scope>
    <source>
        <strain evidence="9 10">S7-754</strain>
    </source>
</reference>
<dbReference type="EC" id="3.2.1.22" evidence="2 5"/>
<evidence type="ECO:0000256" key="6">
    <source>
        <dbReference type="PIRSR" id="PIRSR005536-1"/>
    </source>
</evidence>
<dbReference type="Gene3D" id="2.70.98.60">
    <property type="entry name" value="alpha-galactosidase from lactobacil brevis"/>
    <property type="match status" value="1"/>
</dbReference>
<feature type="domain" description="Glycosyl hydrolase family 36 N-terminal" evidence="7">
    <location>
        <begin position="23"/>
        <end position="247"/>
    </location>
</feature>
<evidence type="ECO:0000256" key="2">
    <source>
        <dbReference type="ARBA" id="ARBA00012755"/>
    </source>
</evidence>
<protein>
    <recommendedName>
        <fullName evidence="2 5">Alpha-galactosidase</fullName>
        <ecNumber evidence="2 5">3.2.1.22</ecNumber>
    </recommendedName>
</protein>
<dbReference type="RefSeq" id="WP_149680868.1">
    <property type="nucleotide sequence ID" value="NZ_FNBI01000001.1"/>
</dbReference>
<evidence type="ECO:0000256" key="5">
    <source>
        <dbReference type="PIRNR" id="PIRNR005536"/>
    </source>
</evidence>
<evidence type="ECO:0000313" key="9">
    <source>
        <dbReference type="EMBL" id="SDE71272.1"/>
    </source>
</evidence>
<dbReference type="EMBL" id="WSUT01000005">
    <property type="protein sequence ID" value="MWC45285.1"/>
    <property type="molecule type" value="Genomic_DNA"/>
</dbReference>
<dbReference type="Proteomes" id="UP000436801">
    <property type="component" value="Unassembled WGS sequence"/>
</dbReference>
<proteinExistence type="inferred from homology"/>
<dbReference type="Pfam" id="PF02065">
    <property type="entry name" value="Melibiase"/>
    <property type="match status" value="1"/>
</dbReference>
<dbReference type="Gene3D" id="3.20.20.70">
    <property type="entry name" value="Aldolase class I"/>
    <property type="match status" value="1"/>
</dbReference>
<keyword evidence="3 5" id="KW-0378">Hydrolase</keyword>
<dbReference type="GO" id="GO:0004557">
    <property type="term" value="F:alpha-galactosidase activity"/>
    <property type="evidence" value="ECO:0007669"/>
    <property type="project" value="UniProtKB-UniRule"/>
</dbReference>
<dbReference type="PROSITE" id="PS00512">
    <property type="entry name" value="ALPHA_GALACTOSIDASE"/>
    <property type="match status" value="1"/>
</dbReference>
<accession>A0A1G7F5W1</accession>
<dbReference type="InterPro" id="IPR000111">
    <property type="entry name" value="Glyco_hydro_27/36_CS"/>
</dbReference>
<dbReference type="InterPro" id="IPR031704">
    <property type="entry name" value="Glyco_hydro_36_N"/>
</dbReference>
<dbReference type="Pfam" id="PF16875">
    <property type="entry name" value="Glyco_hydro_36N"/>
    <property type="match status" value="1"/>
</dbReference>
<keyword evidence="10" id="KW-1185">Reference proteome</keyword>
<dbReference type="InterPro" id="IPR038417">
    <property type="entry name" value="Alpga-gal_N_sf"/>
</dbReference>